<dbReference type="Gene3D" id="3.90.1340.10">
    <property type="entry name" value="Phage tail collar domain"/>
    <property type="match status" value="1"/>
</dbReference>
<comment type="caution">
    <text evidence="2">The sequence shown here is derived from an EMBL/GenBank/DDBJ whole genome shotgun (WGS) entry which is preliminary data.</text>
</comment>
<dbReference type="AlphaFoldDB" id="A0AAW5K488"/>
<protein>
    <submittedName>
        <fullName evidence="2">Phage tail protein</fullName>
    </submittedName>
</protein>
<dbReference type="Pfam" id="PF07484">
    <property type="entry name" value="Collar"/>
    <property type="match status" value="1"/>
</dbReference>
<reference evidence="2 3" key="1">
    <citation type="submission" date="2022-06" db="EMBL/GenBank/DDBJ databases">
        <title>Isolation of gut microbiota from human fecal samples.</title>
        <authorList>
            <person name="Pamer E.G."/>
            <person name="Barat B."/>
            <person name="Waligurski E."/>
            <person name="Medina S."/>
            <person name="Paddock L."/>
            <person name="Mostad J."/>
        </authorList>
    </citation>
    <scope>NUCLEOTIDE SEQUENCE [LARGE SCALE GENOMIC DNA]</scope>
    <source>
        <strain evidence="2 3">DFI.9.90</strain>
    </source>
</reference>
<evidence type="ECO:0000259" key="1">
    <source>
        <dbReference type="Pfam" id="PF07484"/>
    </source>
</evidence>
<organism evidence="2 3">
    <name type="scientific">Cloacibacillus evryensis</name>
    <dbReference type="NCBI Taxonomy" id="508460"/>
    <lineage>
        <taxon>Bacteria</taxon>
        <taxon>Thermotogati</taxon>
        <taxon>Synergistota</taxon>
        <taxon>Synergistia</taxon>
        <taxon>Synergistales</taxon>
        <taxon>Synergistaceae</taxon>
        <taxon>Cloacibacillus</taxon>
    </lineage>
</organism>
<name>A0AAW5K488_9BACT</name>
<dbReference type="EMBL" id="JANFYT010000006">
    <property type="protein sequence ID" value="MCQ4813578.1"/>
    <property type="molecule type" value="Genomic_DNA"/>
</dbReference>
<dbReference type="InterPro" id="IPR011083">
    <property type="entry name" value="Phage_tail_collar_dom"/>
</dbReference>
<keyword evidence="3" id="KW-1185">Reference proteome</keyword>
<dbReference type="SUPFAM" id="SSF88874">
    <property type="entry name" value="Receptor-binding domain of short tail fibre protein gp12"/>
    <property type="match status" value="1"/>
</dbReference>
<evidence type="ECO:0000313" key="3">
    <source>
        <dbReference type="Proteomes" id="UP001205919"/>
    </source>
</evidence>
<dbReference type="Proteomes" id="UP001205919">
    <property type="component" value="Unassembled WGS sequence"/>
</dbReference>
<dbReference type="RefSeq" id="WP_256181612.1">
    <property type="nucleotide sequence ID" value="NZ_JANFYT010000006.1"/>
</dbReference>
<accession>A0AAW5K488</accession>
<feature type="domain" description="Phage tail collar" evidence="1">
    <location>
        <begin position="25"/>
        <end position="82"/>
    </location>
</feature>
<gene>
    <name evidence="2" type="ORF">NE630_03950</name>
</gene>
<evidence type="ECO:0000313" key="2">
    <source>
        <dbReference type="EMBL" id="MCQ4813578.1"/>
    </source>
</evidence>
<dbReference type="InterPro" id="IPR037053">
    <property type="entry name" value="Phage_tail_collar_dom_sf"/>
</dbReference>
<sequence>MASHEIFTKQSDGSVSKKIFTAPVGSVIAYPVDSVPDHCMECNGAVVSRAAYPELFAVLGTVYGDGDGSSTFKLPDFRDRFLRGADGTNGAVIGAAQGDAIRNITGYIHNVATLDGNASGCVTSSCSGMIYGIPGGTDHRRATYVINASDAVPTAVENRPVNYAVKYCIIYE</sequence>
<proteinExistence type="predicted"/>